<dbReference type="EMBL" id="BAAALF010000010">
    <property type="protein sequence ID" value="GAA1222396.1"/>
    <property type="molecule type" value="Genomic_DNA"/>
</dbReference>
<protein>
    <submittedName>
        <fullName evidence="2">Uncharacterized protein</fullName>
    </submittedName>
</protein>
<name>A0ABN1VVD4_9ACTN</name>
<evidence type="ECO:0000313" key="3">
    <source>
        <dbReference type="Proteomes" id="UP001500037"/>
    </source>
</evidence>
<comment type="caution">
    <text evidence="2">The sequence shown here is derived from an EMBL/GenBank/DDBJ whole genome shotgun (WGS) entry which is preliminary data.</text>
</comment>
<organism evidence="2 3">
    <name type="scientific">Kitasatospora nipponensis</name>
    <dbReference type="NCBI Taxonomy" id="258049"/>
    <lineage>
        <taxon>Bacteria</taxon>
        <taxon>Bacillati</taxon>
        <taxon>Actinomycetota</taxon>
        <taxon>Actinomycetes</taxon>
        <taxon>Kitasatosporales</taxon>
        <taxon>Streptomycetaceae</taxon>
        <taxon>Kitasatospora</taxon>
    </lineage>
</organism>
<proteinExistence type="predicted"/>
<dbReference type="Proteomes" id="UP001500037">
    <property type="component" value="Unassembled WGS sequence"/>
</dbReference>
<keyword evidence="3" id="KW-1185">Reference proteome</keyword>
<evidence type="ECO:0000256" key="1">
    <source>
        <dbReference type="SAM" id="MobiDB-lite"/>
    </source>
</evidence>
<sequence length="68" mass="7209">MRPHAPSEVIVTDEDRAAIPRPPDEEATVGGGLADPKQGGSAHPARSLTSGLELVIYPVRRGLVPTLW</sequence>
<feature type="region of interest" description="Disordered" evidence="1">
    <location>
        <begin position="1"/>
        <end position="47"/>
    </location>
</feature>
<reference evidence="2 3" key="1">
    <citation type="journal article" date="2019" name="Int. J. Syst. Evol. Microbiol.">
        <title>The Global Catalogue of Microorganisms (GCM) 10K type strain sequencing project: providing services to taxonomists for standard genome sequencing and annotation.</title>
        <authorList>
            <consortium name="The Broad Institute Genomics Platform"/>
            <consortium name="The Broad Institute Genome Sequencing Center for Infectious Disease"/>
            <person name="Wu L."/>
            <person name="Ma J."/>
        </authorList>
    </citation>
    <scope>NUCLEOTIDE SEQUENCE [LARGE SCALE GENOMIC DNA]</scope>
    <source>
        <strain evidence="2 3">JCM 13004</strain>
    </source>
</reference>
<feature type="compositionally biased region" description="Basic and acidic residues" evidence="1">
    <location>
        <begin position="13"/>
        <end position="24"/>
    </location>
</feature>
<gene>
    <name evidence="2" type="ORF">GCM10009665_10780</name>
</gene>
<accession>A0ABN1VVD4</accession>
<evidence type="ECO:0000313" key="2">
    <source>
        <dbReference type="EMBL" id="GAA1222396.1"/>
    </source>
</evidence>